<evidence type="ECO:0000259" key="1">
    <source>
        <dbReference type="Pfam" id="PF10005"/>
    </source>
</evidence>
<dbReference type="AlphaFoldDB" id="A0A1U7DAQ2"/>
<name>A0A1U7DAQ2_9RHOB</name>
<organism evidence="2 3">
    <name type="scientific">Salipiger profundus</name>
    <dbReference type="NCBI Taxonomy" id="1229727"/>
    <lineage>
        <taxon>Bacteria</taxon>
        <taxon>Pseudomonadati</taxon>
        <taxon>Pseudomonadota</taxon>
        <taxon>Alphaproteobacteria</taxon>
        <taxon>Rhodobacterales</taxon>
        <taxon>Roseobacteraceae</taxon>
        <taxon>Salipiger</taxon>
    </lineage>
</organism>
<dbReference type="Gene3D" id="3.40.390.70">
    <property type="match status" value="1"/>
</dbReference>
<feature type="domain" description="Zinc-ribbon" evidence="1">
    <location>
        <begin position="4"/>
        <end position="39"/>
    </location>
</feature>
<dbReference type="OrthoDB" id="256753at2"/>
<sequence>MQIFTCPACGADLYFHNTGCTCGQQVSFDPDAQTMRPLESPCANREAIACNWQAETEGALCRSCAMTEVLPDLREDANRPLWETSERAKRWMLANLARWGWFTPDDPGDRPVYRMLSEQTTTGQEDVVMGHANGVITINVTEASEAEIVKRQEALGELYRSMLGHMRHETAHFLHIRLSEEPGFPEAFRALFGDERADYGAALKAHYENPKPAGFDHVTSYATAHPHEDWAETLAHLMHLIDLLDSAAAAKLALPDGPPPGYDAYASGDTEHELTLAIDLAIAVNHVNRAMDLPDLYPFVLAQGVRDKIAFAHGWLRRNARH</sequence>
<dbReference type="Pfam" id="PF15887">
    <property type="entry name" value="Peptidase_Mx"/>
    <property type="match status" value="1"/>
</dbReference>
<evidence type="ECO:0000313" key="3">
    <source>
        <dbReference type="Proteomes" id="UP000186559"/>
    </source>
</evidence>
<dbReference type="Pfam" id="PF10005">
    <property type="entry name" value="Zn_ribbon_DZR_6"/>
    <property type="match status" value="1"/>
</dbReference>
<gene>
    <name evidence="2" type="ORF">Ga0080559_TMP4461</name>
</gene>
<reference evidence="2 3" key="1">
    <citation type="submission" date="2016-03" db="EMBL/GenBank/DDBJ databases">
        <title>Deep-sea bacteria in the southern Pacific.</title>
        <authorList>
            <person name="Tang K."/>
        </authorList>
    </citation>
    <scope>NUCLEOTIDE SEQUENCE [LARGE SCALE GENOMIC DNA]</scope>
    <source>
        <strain evidence="2 3">JLT2016</strain>
    </source>
</reference>
<protein>
    <recommendedName>
        <fullName evidence="1">Zinc-ribbon domain-containing protein</fullName>
    </recommendedName>
</protein>
<dbReference type="InterPro" id="IPR031321">
    <property type="entry name" value="UCP012641"/>
</dbReference>
<keyword evidence="3" id="KW-1185">Reference proteome</keyword>
<evidence type="ECO:0000313" key="2">
    <source>
        <dbReference type="EMBL" id="APX25257.1"/>
    </source>
</evidence>
<dbReference type="Proteomes" id="UP000186559">
    <property type="component" value="Chromosome"/>
</dbReference>
<accession>A0A1U7DAQ2</accession>
<dbReference type="KEGG" id="tpro:Ga0080559_TMP4461"/>
<proteinExistence type="predicted"/>
<dbReference type="InterPro" id="IPR011201">
    <property type="entry name" value="Zinc-ribbon_6_bact"/>
</dbReference>
<dbReference type="RefSeq" id="WP_076624874.1">
    <property type="nucleotide sequence ID" value="NZ_BMEW01000006.1"/>
</dbReference>
<dbReference type="EMBL" id="CP014796">
    <property type="protein sequence ID" value="APX25257.1"/>
    <property type="molecule type" value="Genomic_DNA"/>
</dbReference>
<dbReference type="STRING" id="1229727.Ga0080559_TMP4461"/>